<feature type="transmembrane region" description="Helical" evidence="1">
    <location>
        <begin position="125"/>
        <end position="144"/>
    </location>
</feature>
<feature type="transmembrane region" description="Helical" evidence="1">
    <location>
        <begin position="289"/>
        <end position="311"/>
    </location>
</feature>
<keyword evidence="1" id="KW-0472">Membrane</keyword>
<name>A0A9X7VXI3_9BACL</name>
<organism evidence="2 3">
    <name type="scientific">Alicyclobacillus mengziensis</name>
    <dbReference type="NCBI Taxonomy" id="2931921"/>
    <lineage>
        <taxon>Bacteria</taxon>
        <taxon>Bacillati</taxon>
        <taxon>Bacillota</taxon>
        <taxon>Bacilli</taxon>
        <taxon>Bacillales</taxon>
        <taxon>Alicyclobacillaceae</taxon>
        <taxon>Alicyclobacillus</taxon>
    </lineage>
</organism>
<dbReference type="Proteomes" id="UP000663505">
    <property type="component" value="Chromosome"/>
</dbReference>
<dbReference type="KEGG" id="afx:JZ786_18565"/>
<feature type="transmembrane region" description="Helical" evidence="1">
    <location>
        <begin position="257"/>
        <end position="277"/>
    </location>
</feature>
<feature type="transmembrane region" description="Helical" evidence="1">
    <location>
        <begin position="375"/>
        <end position="395"/>
    </location>
</feature>
<evidence type="ECO:0000256" key="1">
    <source>
        <dbReference type="SAM" id="Phobius"/>
    </source>
</evidence>
<feature type="transmembrane region" description="Helical" evidence="1">
    <location>
        <begin position="401"/>
        <end position="421"/>
    </location>
</feature>
<evidence type="ECO:0000313" key="2">
    <source>
        <dbReference type="EMBL" id="QSO46454.1"/>
    </source>
</evidence>
<feature type="transmembrane region" description="Helical" evidence="1">
    <location>
        <begin position="153"/>
        <end position="179"/>
    </location>
</feature>
<keyword evidence="3" id="KW-1185">Reference proteome</keyword>
<feature type="transmembrane region" description="Helical" evidence="1">
    <location>
        <begin position="64"/>
        <end position="88"/>
    </location>
</feature>
<feature type="transmembrane region" description="Helical" evidence="1">
    <location>
        <begin position="191"/>
        <end position="210"/>
    </location>
</feature>
<sequence>MGMVPSGPGGGLSNSQSPPFTVPMRYMLFGIVGFLAFAVDLAVHSAELGSGMPLQPGLVAVTHLLTLGSLLSFVMGAVYQLSTVAFLIPLSTVTSARWNFWMYAVGVIGLIGSMAGWWIPGLVLFGSLVTLSLYVFVVIVLTSLKKTTVKGPVVWFVATAHVNLALAVTAALLLVLSFVVPPLGTVYQELLVTHIVLAAGGFFTFLILGFSYKLLPMFTLSHGFSTKRQPWTFALAQMALWVLLIGVWTHLEILMGIGGVFGIAMFVNQALDFRGILKKRLRKRTETPMVTAVAAVWIAVVGVAGLVVLMLSTRGLPQWQGVVMFYLMGWVTLTIMSYAYKIVPFLIWTKRFSHGVEKGKTPLIKDMINVERARPVVVVFVVGLIAMAVSSAWQFTLGATVGAALCALALLWFCLQMAKVLQIRKLSKELMTRD</sequence>
<keyword evidence="1" id="KW-1133">Transmembrane helix</keyword>
<dbReference type="EMBL" id="CP071182">
    <property type="protein sequence ID" value="QSO46454.1"/>
    <property type="molecule type" value="Genomic_DNA"/>
</dbReference>
<feature type="transmembrane region" description="Helical" evidence="1">
    <location>
        <begin position="231"/>
        <end position="251"/>
    </location>
</feature>
<feature type="transmembrane region" description="Helical" evidence="1">
    <location>
        <begin position="26"/>
        <end position="44"/>
    </location>
</feature>
<protein>
    <submittedName>
        <fullName evidence="2">Uncharacterized protein</fullName>
    </submittedName>
</protein>
<reference evidence="2 3" key="1">
    <citation type="submission" date="2021-02" db="EMBL/GenBank/DDBJ databases">
        <title>Alicyclobacillus curvatus sp. nov. and Alicyclobacillus mengziensis sp. nov., two acidophilic bacteria isolated from acid mine drainage.</title>
        <authorList>
            <person name="Huang Y."/>
        </authorList>
    </citation>
    <scope>NUCLEOTIDE SEQUENCE [LARGE SCALE GENOMIC DNA]</scope>
    <source>
        <strain evidence="2 3">S30H14</strain>
    </source>
</reference>
<feature type="transmembrane region" description="Helical" evidence="1">
    <location>
        <begin position="100"/>
        <end position="119"/>
    </location>
</feature>
<accession>A0A9X7VXI3</accession>
<dbReference type="AlphaFoldDB" id="A0A9X7VXI3"/>
<keyword evidence="1" id="KW-0812">Transmembrane</keyword>
<dbReference type="RefSeq" id="WP_206655823.1">
    <property type="nucleotide sequence ID" value="NZ_CP071182.1"/>
</dbReference>
<gene>
    <name evidence="2" type="ORF">JZ786_18565</name>
</gene>
<proteinExistence type="predicted"/>
<evidence type="ECO:0000313" key="3">
    <source>
        <dbReference type="Proteomes" id="UP000663505"/>
    </source>
</evidence>
<feature type="transmembrane region" description="Helical" evidence="1">
    <location>
        <begin position="323"/>
        <end position="343"/>
    </location>
</feature>